<dbReference type="HOGENOM" id="CLU_1934904_0_0_0"/>
<dbReference type="Proteomes" id="UP000027982">
    <property type="component" value="Chromosome"/>
</dbReference>
<evidence type="ECO:0000313" key="1">
    <source>
        <dbReference type="EMBL" id="AIE87307.1"/>
    </source>
</evidence>
<organism evidence="1 2">
    <name type="scientific">Fimbriimonas ginsengisoli Gsoil 348</name>
    <dbReference type="NCBI Taxonomy" id="661478"/>
    <lineage>
        <taxon>Bacteria</taxon>
        <taxon>Bacillati</taxon>
        <taxon>Armatimonadota</taxon>
        <taxon>Fimbriimonadia</taxon>
        <taxon>Fimbriimonadales</taxon>
        <taxon>Fimbriimonadaceae</taxon>
        <taxon>Fimbriimonas</taxon>
    </lineage>
</organism>
<proteinExistence type="predicted"/>
<dbReference type="AlphaFoldDB" id="A0A068NVA8"/>
<protein>
    <submittedName>
        <fullName evidence="1">Uncharacterized protein</fullName>
    </submittedName>
</protein>
<dbReference type="EMBL" id="CP007139">
    <property type="protein sequence ID" value="AIE87307.1"/>
    <property type="molecule type" value="Genomic_DNA"/>
</dbReference>
<dbReference type="KEGG" id="fgi:OP10G_3939"/>
<sequence length="130" mass="15561">MGSQEQMREALESREEFRSFQILHFEETFKIDLFVLEANEYVTELFKRARQYELAPNRLFPFTSPEDIVLTKLRWFVLGNRVSDKQWNDIVQVLELQEGQLDHVYLHRWAEFFGVYSLLAEARSQAVKID</sequence>
<evidence type="ECO:0000313" key="2">
    <source>
        <dbReference type="Proteomes" id="UP000027982"/>
    </source>
</evidence>
<gene>
    <name evidence="1" type="ORF">OP10G_3939</name>
</gene>
<accession>A0A068NVA8</accession>
<name>A0A068NVA8_FIMGI</name>
<keyword evidence="2" id="KW-1185">Reference proteome</keyword>
<reference evidence="1 2" key="1">
    <citation type="journal article" date="2014" name="PLoS ONE">
        <title>The first complete genome sequence of the class fimbriimonadia in the phylum armatimonadetes.</title>
        <authorList>
            <person name="Hu Z.Y."/>
            <person name="Wang Y.Z."/>
            <person name="Im W.T."/>
            <person name="Wang S.Y."/>
            <person name="Zhao G.P."/>
            <person name="Zheng H.J."/>
            <person name="Quan Z.X."/>
        </authorList>
    </citation>
    <scope>NUCLEOTIDE SEQUENCE [LARGE SCALE GENOMIC DNA]</scope>
    <source>
        <strain evidence="1">Gsoil 348</strain>
    </source>
</reference>